<evidence type="ECO:0000313" key="10">
    <source>
        <dbReference type="Proteomes" id="UP000294003"/>
    </source>
</evidence>
<evidence type="ECO:0000256" key="3">
    <source>
        <dbReference type="ARBA" id="ARBA00022989"/>
    </source>
</evidence>
<feature type="chain" id="PRO_5045305547" description="Rhodopsin domain-containing protein" evidence="7">
    <location>
        <begin position="20"/>
        <end position="408"/>
    </location>
</feature>
<proteinExistence type="inferred from homology"/>
<keyword evidence="2 6" id="KW-0812">Transmembrane</keyword>
<dbReference type="EMBL" id="QJNS01000033">
    <property type="protein sequence ID" value="RYO92026.1"/>
    <property type="molecule type" value="Genomic_DNA"/>
</dbReference>
<feature type="signal peptide" evidence="7">
    <location>
        <begin position="1"/>
        <end position="19"/>
    </location>
</feature>
<keyword evidence="10" id="KW-1185">Reference proteome</keyword>
<keyword evidence="4 6" id="KW-0472">Membrane</keyword>
<comment type="subcellular location">
    <subcellularLocation>
        <location evidence="1">Membrane</location>
        <topology evidence="1">Multi-pass membrane protein</topology>
    </subcellularLocation>
</comment>
<evidence type="ECO:0000256" key="5">
    <source>
        <dbReference type="ARBA" id="ARBA00038359"/>
    </source>
</evidence>
<evidence type="ECO:0000256" key="4">
    <source>
        <dbReference type="ARBA" id="ARBA00023136"/>
    </source>
</evidence>
<evidence type="ECO:0000259" key="8">
    <source>
        <dbReference type="Pfam" id="PF20684"/>
    </source>
</evidence>
<evidence type="ECO:0000256" key="6">
    <source>
        <dbReference type="SAM" id="Phobius"/>
    </source>
</evidence>
<organism evidence="9 10">
    <name type="scientific">Monosporascus cannonballus</name>
    <dbReference type="NCBI Taxonomy" id="155416"/>
    <lineage>
        <taxon>Eukaryota</taxon>
        <taxon>Fungi</taxon>
        <taxon>Dikarya</taxon>
        <taxon>Ascomycota</taxon>
        <taxon>Pezizomycotina</taxon>
        <taxon>Sordariomycetes</taxon>
        <taxon>Xylariomycetidae</taxon>
        <taxon>Xylariales</taxon>
        <taxon>Xylariales incertae sedis</taxon>
        <taxon>Monosporascus</taxon>
    </lineage>
</organism>
<comment type="caution">
    <text evidence="9">The sequence shown here is derived from an EMBL/GenBank/DDBJ whole genome shotgun (WGS) entry which is preliminary data.</text>
</comment>
<gene>
    <name evidence="9" type="ORF">DL762_001855</name>
</gene>
<accession>A0ABY0HI96</accession>
<evidence type="ECO:0000256" key="2">
    <source>
        <dbReference type="ARBA" id="ARBA00022692"/>
    </source>
</evidence>
<evidence type="ECO:0000256" key="1">
    <source>
        <dbReference type="ARBA" id="ARBA00004141"/>
    </source>
</evidence>
<keyword evidence="3 6" id="KW-1133">Transmembrane helix</keyword>
<dbReference type="Proteomes" id="UP000294003">
    <property type="component" value="Unassembled WGS sequence"/>
</dbReference>
<feature type="transmembrane region" description="Helical" evidence="6">
    <location>
        <begin position="35"/>
        <end position="57"/>
    </location>
</feature>
<dbReference type="InterPro" id="IPR049326">
    <property type="entry name" value="Rhodopsin_dom_fungi"/>
</dbReference>
<comment type="similarity">
    <text evidence="5">Belongs to the SAT4 family.</text>
</comment>
<protein>
    <recommendedName>
        <fullName evidence="8">Rhodopsin domain-containing protein</fullName>
    </recommendedName>
</protein>
<feature type="domain" description="Rhodopsin" evidence="8">
    <location>
        <begin position="1"/>
        <end position="83"/>
    </location>
</feature>
<name>A0ABY0HI96_9PEZI</name>
<dbReference type="InterPro" id="IPR052337">
    <property type="entry name" value="SAT4-like"/>
</dbReference>
<evidence type="ECO:0000313" key="9">
    <source>
        <dbReference type="EMBL" id="RYO92026.1"/>
    </source>
</evidence>
<reference evidence="9 10" key="1">
    <citation type="submission" date="2018-06" db="EMBL/GenBank/DDBJ databases">
        <title>Complete Genomes of Monosporascus.</title>
        <authorList>
            <person name="Robinson A.J."/>
            <person name="Natvig D.O."/>
        </authorList>
    </citation>
    <scope>NUCLEOTIDE SEQUENCE [LARGE SCALE GENOMIC DNA]</scope>
    <source>
        <strain evidence="9 10">CBS 609.92</strain>
    </source>
</reference>
<dbReference type="Pfam" id="PF20684">
    <property type="entry name" value="Fung_rhodopsin"/>
    <property type="match status" value="1"/>
</dbReference>
<evidence type="ECO:0000256" key="7">
    <source>
        <dbReference type="SAM" id="SignalP"/>
    </source>
</evidence>
<sequence>MYGLAAIAVALSICLPIQASWNPQAQGSCGDQVAAYVALETAGLAIDVAVFILPFPWLLRLSLSYKKLLLPYFIFGLGILQSILYAIAALPHSTQPYGANTRERTRCPRAVNAYNCRKQPWKKSWAYFHPITSLEIRKTTGHWKEYPSIDLPEELVDDLLDAREPWESIRRGDHYAHMHGTTEGLRQGAARNPSRYRFLCFIHEHRVPVGAGRRAVYTISVWDREWGELTWHDTYALGRRGRRDDVRRFWAAAAATSPHFARVVGGNPRGGMLMRFRTVYHAGERVGDVLREAVPPRHTLWSVAAIGVHHMNRVGDPHASIVPDRLEYFGGCGRDLLPRLFASLLRLCLQEGVRGEDTAGGRREEGERFVRQFRITENLGWMRTGTRKILEAWWSGEDSAWVLEALRI</sequence>
<keyword evidence="7" id="KW-0732">Signal</keyword>
<dbReference type="PANTHER" id="PTHR33048">
    <property type="entry name" value="PTH11-LIKE INTEGRAL MEMBRANE PROTEIN (AFU_ORTHOLOGUE AFUA_5G11245)"/>
    <property type="match status" value="1"/>
</dbReference>
<feature type="transmembrane region" description="Helical" evidence="6">
    <location>
        <begin position="69"/>
        <end position="90"/>
    </location>
</feature>
<dbReference type="PANTHER" id="PTHR33048:SF57">
    <property type="entry name" value="INTEGRAL MEMBRANE PROTEIN-RELATED"/>
    <property type="match status" value="1"/>
</dbReference>